<dbReference type="Gene3D" id="2.40.30.170">
    <property type="match status" value="1"/>
</dbReference>
<dbReference type="PANTHER" id="PTHR30469:SF20">
    <property type="entry name" value="EFFLUX RND TRANSPORTER PERIPLASMIC ADAPTOR SUBUNIT"/>
    <property type="match status" value="1"/>
</dbReference>
<dbReference type="STRING" id="1720063.SAMN05216217_108119"/>
<dbReference type="Gene3D" id="2.40.50.100">
    <property type="match status" value="1"/>
</dbReference>
<dbReference type="Gene3D" id="2.40.420.20">
    <property type="match status" value="1"/>
</dbReference>
<dbReference type="PROSITE" id="PS51257">
    <property type="entry name" value="PROKAR_LIPOPROTEIN"/>
    <property type="match status" value="1"/>
</dbReference>
<comment type="similarity">
    <text evidence="1">Belongs to the membrane fusion protein (MFP) (TC 8.A.1) family.</text>
</comment>
<evidence type="ECO:0000313" key="4">
    <source>
        <dbReference type="EMBL" id="SFM58409.1"/>
    </source>
</evidence>
<dbReference type="Pfam" id="PF25917">
    <property type="entry name" value="BSH_RND"/>
    <property type="match status" value="1"/>
</dbReference>
<dbReference type="NCBIfam" id="TIGR01730">
    <property type="entry name" value="RND_mfp"/>
    <property type="match status" value="1"/>
</dbReference>
<proteinExistence type="inferred from homology"/>
<feature type="domain" description="Multidrug resistance protein MdtA-like barrel-sandwich hybrid" evidence="3">
    <location>
        <begin position="59"/>
        <end position="179"/>
    </location>
</feature>
<accession>A0A1I4S1X0</accession>
<evidence type="ECO:0000256" key="2">
    <source>
        <dbReference type="ARBA" id="ARBA00023054"/>
    </source>
</evidence>
<gene>
    <name evidence="4" type="ORF">SAMN05216217_108119</name>
</gene>
<protein>
    <submittedName>
        <fullName evidence="4">RND family efflux transporter, MFP subunit</fullName>
    </submittedName>
</protein>
<name>A0A1I4S1X0_9GAMM</name>
<evidence type="ECO:0000256" key="1">
    <source>
        <dbReference type="ARBA" id="ARBA00009477"/>
    </source>
</evidence>
<dbReference type="SUPFAM" id="SSF111369">
    <property type="entry name" value="HlyD-like secretion proteins"/>
    <property type="match status" value="1"/>
</dbReference>
<dbReference type="PANTHER" id="PTHR30469">
    <property type="entry name" value="MULTIDRUG RESISTANCE PROTEIN MDTA"/>
    <property type="match status" value="1"/>
</dbReference>
<sequence>MSILMRSLCLLLPFTLTGCQPAEQAAAELVRPVKVFTVQAPHEGMLREFPARLKAPEEAQLSFRLGGELRELRVREGEKVKAGQVLAELDDTDIRLRLSDREASFELSRAQLQRMRQLLERQAVSQSAFDERQAQFNSAEAALNLSRQELAYSRLSAPFTGLVARTHVERFQIVQPNQPIITLYAGDSMDVVFQLPESLLSSLRADLVPGDYQPQVRLDTLAGRILPAVYKEHSSQPDPRTLTYQVVLSMPLPEELVLLPGMSATVLVDFAGISRDAGRAMRVPVEAVFSPDSQPSAVQKVWVLHEDGEALRVSARQVQVGQLGQDGIEVLSGLQPGERIVAVGGSELSEGQRVRVWERERGL</sequence>
<reference evidence="5" key="1">
    <citation type="submission" date="2016-10" db="EMBL/GenBank/DDBJ databases">
        <authorList>
            <person name="Varghese N."/>
            <person name="Submissions S."/>
        </authorList>
    </citation>
    <scope>NUCLEOTIDE SEQUENCE [LARGE SCALE GENOMIC DNA]</scope>
    <source>
        <strain evidence="5">DSM 24213</strain>
    </source>
</reference>
<evidence type="ECO:0000313" key="5">
    <source>
        <dbReference type="Proteomes" id="UP000243629"/>
    </source>
</evidence>
<dbReference type="GO" id="GO:1990281">
    <property type="term" value="C:efflux pump complex"/>
    <property type="evidence" value="ECO:0007669"/>
    <property type="project" value="TreeGrafter"/>
</dbReference>
<dbReference type="EMBL" id="FOUI01000008">
    <property type="protein sequence ID" value="SFM58409.1"/>
    <property type="molecule type" value="Genomic_DNA"/>
</dbReference>
<keyword evidence="5" id="KW-1185">Reference proteome</keyword>
<dbReference type="GO" id="GO:0015562">
    <property type="term" value="F:efflux transmembrane transporter activity"/>
    <property type="evidence" value="ECO:0007669"/>
    <property type="project" value="TreeGrafter"/>
</dbReference>
<dbReference type="Gene3D" id="1.10.287.470">
    <property type="entry name" value="Helix hairpin bin"/>
    <property type="match status" value="1"/>
</dbReference>
<evidence type="ECO:0000259" key="3">
    <source>
        <dbReference type="Pfam" id="PF25917"/>
    </source>
</evidence>
<dbReference type="AlphaFoldDB" id="A0A1I4S1X0"/>
<dbReference type="RefSeq" id="WP_093475882.1">
    <property type="nucleotide sequence ID" value="NZ_FOUI01000008.1"/>
</dbReference>
<organism evidence="4 5">
    <name type="scientific">Halopseudomonas yangmingensis</name>
    <dbReference type="NCBI Taxonomy" id="1720063"/>
    <lineage>
        <taxon>Bacteria</taxon>
        <taxon>Pseudomonadati</taxon>
        <taxon>Pseudomonadota</taxon>
        <taxon>Gammaproteobacteria</taxon>
        <taxon>Pseudomonadales</taxon>
        <taxon>Pseudomonadaceae</taxon>
        <taxon>Halopseudomonas</taxon>
    </lineage>
</organism>
<dbReference type="Proteomes" id="UP000243629">
    <property type="component" value="Unassembled WGS sequence"/>
</dbReference>
<dbReference type="InterPro" id="IPR006143">
    <property type="entry name" value="RND_pump_MFP"/>
</dbReference>
<dbReference type="InterPro" id="IPR058625">
    <property type="entry name" value="MdtA-like_BSH"/>
</dbReference>
<keyword evidence="2" id="KW-0175">Coiled coil</keyword>
<dbReference type="OrthoDB" id="9806939at2"/>